<keyword evidence="4 5" id="KW-0067">ATP-binding</keyword>
<dbReference type="GO" id="GO:0003677">
    <property type="term" value="F:DNA binding"/>
    <property type="evidence" value="ECO:0007669"/>
    <property type="project" value="InterPro"/>
</dbReference>
<reference evidence="7" key="1">
    <citation type="journal article" date="2021" name="PeerJ">
        <title>Extensive microbial diversity within the chicken gut microbiome revealed by metagenomics and culture.</title>
        <authorList>
            <person name="Gilroy R."/>
            <person name="Ravi A."/>
            <person name="Getino M."/>
            <person name="Pursley I."/>
            <person name="Horton D.L."/>
            <person name="Alikhan N.F."/>
            <person name="Baker D."/>
            <person name="Gharbi K."/>
            <person name="Hall N."/>
            <person name="Watson M."/>
            <person name="Adriaenssens E.M."/>
            <person name="Foster-Nyarko E."/>
            <person name="Jarju S."/>
            <person name="Secka A."/>
            <person name="Antonio M."/>
            <person name="Oren A."/>
            <person name="Chaudhuri R.R."/>
            <person name="La Ragione R."/>
            <person name="Hildebrand F."/>
            <person name="Pallen M.J."/>
        </authorList>
    </citation>
    <scope>NUCLEOTIDE SEQUENCE</scope>
    <source>
        <strain evidence="7">ChiBcec2-3848</strain>
    </source>
</reference>
<dbReference type="PROSITE" id="PS51198">
    <property type="entry name" value="UVRD_HELICASE_ATP_BIND"/>
    <property type="match status" value="1"/>
</dbReference>
<keyword evidence="2 5" id="KW-0378">Hydrolase</keyword>
<dbReference type="SUPFAM" id="SSF52540">
    <property type="entry name" value="P-loop containing nucleoside triphosphate hydrolases"/>
    <property type="match status" value="1"/>
</dbReference>
<dbReference type="InterPro" id="IPR027785">
    <property type="entry name" value="UvrD-like_helicase_C"/>
</dbReference>
<gene>
    <name evidence="7" type="ORF">H9753_00200</name>
</gene>
<evidence type="ECO:0000256" key="3">
    <source>
        <dbReference type="ARBA" id="ARBA00022806"/>
    </source>
</evidence>
<dbReference type="PANTHER" id="PTHR11070:SF17">
    <property type="entry name" value="DNA HELICASE IV"/>
    <property type="match status" value="1"/>
</dbReference>
<evidence type="ECO:0000256" key="4">
    <source>
        <dbReference type="ARBA" id="ARBA00022840"/>
    </source>
</evidence>
<keyword evidence="1 5" id="KW-0547">Nucleotide-binding</keyword>
<dbReference type="AlphaFoldDB" id="A0A9D2TAX5"/>
<dbReference type="Pfam" id="PF13538">
    <property type="entry name" value="UvrD_C_2"/>
    <property type="match status" value="1"/>
</dbReference>
<dbReference type="InterPro" id="IPR014016">
    <property type="entry name" value="UvrD-like_ATP-bd"/>
</dbReference>
<dbReference type="GO" id="GO:0016787">
    <property type="term" value="F:hydrolase activity"/>
    <property type="evidence" value="ECO:0007669"/>
    <property type="project" value="UniProtKB-UniRule"/>
</dbReference>
<keyword evidence="3 5" id="KW-0347">Helicase</keyword>
<sequence>MSTERQDEMLLEKQHLKACRKIIRENIRLYEEKEKRERKEVTQLYQAVKKGEGDSYGLLTAGQNILEHTRNMLRKNRAAMEKAYFGRIDYADKTYGTFECRYIGKNGVTRNSSDVVIVDWRAPVSSVYYENESGPGVYQVPGSSPVEIDLKKKRTFDISGGDLLGFYDDDVAANDDLLVKYLSQNKEAVLGDIIATIQKEQNAIIRDVPNKNMIVQGVAGSGKTTVALHRISYLLYNYEDKYKPSEFCIIGSSDVLLNYISSGLPELDVNHVSQMRMDLFLPYLMGRAWKKKFQTVPDHPDAPVKCRLAFARKLEEFLARWKERWLCLDEIRDPEIGVILSRENMEDTRDRNPGLSLLQLEKLLNQRIQSRIRFLCTEREEGFRKEKQAQYRKYFDSAGQKWTETGIYLEFLRQIKRQGVDVAEATLEGVKNGRLDLYDTAALGLIYQRILMKKEQDEFSQIIVDEAQDFGETVYYVMKQMLPGCYFTIMGDVSQNIRYTTGLNDWEDLKKILFDTDRDAFCLLAKSYRNTIEISNCAGKILEKASQGAYKIQPVIRHGKEVETCLAPEEGLAEKLRELLEGIKRKGFETIAVVTKEEEEAAQVRQMLEMEEEEELFHNGVMVLPVRLTKGLEFDAVILWKPDEAHYAAKPQDAKLLYVAVTRALHELYLLGDQKNSSLFE</sequence>
<feature type="binding site" evidence="5">
    <location>
        <begin position="217"/>
        <end position="224"/>
    </location>
    <ligand>
        <name>ATP</name>
        <dbReference type="ChEBI" id="CHEBI:30616"/>
    </ligand>
</feature>
<dbReference type="GO" id="GO:0005524">
    <property type="term" value="F:ATP binding"/>
    <property type="evidence" value="ECO:0007669"/>
    <property type="project" value="UniProtKB-UniRule"/>
</dbReference>
<dbReference type="Gene3D" id="3.40.50.300">
    <property type="entry name" value="P-loop containing nucleotide triphosphate hydrolases"/>
    <property type="match status" value="3"/>
</dbReference>
<protein>
    <submittedName>
        <fullName evidence="7">ATP-binding domain-containing protein</fullName>
    </submittedName>
</protein>
<dbReference type="Proteomes" id="UP000823886">
    <property type="component" value="Unassembled WGS sequence"/>
</dbReference>
<feature type="domain" description="UvrD-like helicase ATP-binding" evidence="6">
    <location>
        <begin position="196"/>
        <end position="531"/>
    </location>
</feature>
<dbReference type="InterPro" id="IPR027417">
    <property type="entry name" value="P-loop_NTPase"/>
</dbReference>
<dbReference type="EMBL" id="DWVZ01000002">
    <property type="protein sequence ID" value="HJC62023.1"/>
    <property type="molecule type" value="Genomic_DNA"/>
</dbReference>
<dbReference type="GO" id="GO:0000725">
    <property type="term" value="P:recombinational repair"/>
    <property type="evidence" value="ECO:0007669"/>
    <property type="project" value="TreeGrafter"/>
</dbReference>
<evidence type="ECO:0000256" key="1">
    <source>
        <dbReference type="ARBA" id="ARBA00022741"/>
    </source>
</evidence>
<comment type="caution">
    <text evidence="7">The sequence shown here is derived from an EMBL/GenBank/DDBJ whole genome shotgun (WGS) entry which is preliminary data.</text>
</comment>
<dbReference type="GO" id="GO:0043138">
    <property type="term" value="F:3'-5' DNA helicase activity"/>
    <property type="evidence" value="ECO:0007669"/>
    <property type="project" value="TreeGrafter"/>
</dbReference>
<evidence type="ECO:0000256" key="2">
    <source>
        <dbReference type="ARBA" id="ARBA00022801"/>
    </source>
</evidence>
<evidence type="ECO:0000313" key="7">
    <source>
        <dbReference type="EMBL" id="HJC62023.1"/>
    </source>
</evidence>
<evidence type="ECO:0000256" key="5">
    <source>
        <dbReference type="PROSITE-ProRule" id="PRU00560"/>
    </source>
</evidence>
<proteinExistence type="predicted"/>
<evidence type="ECO:0000313" key="8">
    <source>
        <dbReference type="Proteomes" id="UP000823886"/>
    </source>
</evidence>
<evidence type="ECO:0000259" key="6">
    <source>
        <dbReference type="PROSITE" id="PS51198"/>
    </source>
</evidence>
<reference evidence="7" key="2">
    <citation type="submission" date="2021-04" db="EMBL/GenBank/DDBJ databases">
        <authorList>
            <person name="Gilroy R."/>
        </authorList>
    </citation>
    <scope>NUCLEOTIDE SEQUENCE</scope>
    <source>
        <strain evidence="7">ChiBcec2-3848</strain>
    </source>
</reference>
<accession>A0A9D2TAX5</accession>
<dbReference type="GO" id="GO:0005829">
    <property type="term" value="C:cytosol"/>
    <property type="evidence" value="ECO:0007669"/>
    <property type="project" value="TreeGrafter"/>
</dbReference>
<dbReference type="PANTHER" id="PTHR11070">
    <property type="entry name" value="UVRD / RECB / PCRA DNA HELICASE FAMILY MEMBER"/>
    <property type="match status" value="1"/>
</dbReference>
<dbReference type="InterPro" id="IPR000212">
    <property type="entry name" value="DNA_helicase_UvrD/REP"/>
</dbReference>
<name>A0A9D2TAX5_9FIRM</name>
<organism evidence="7 8">
    <name type="scientific">Candidatus Blautia merdavium</name>
    <dbReference type="NCBI Taxonomy" id="2838494"/>
    <lineage>
        <taxon>Bacteria</taxon>
        <taxon>Bacillati</taxon>
        <taxon>Bacillota</taxon>
        <taxon>Clostridia</taxon>
        <taxon>Lachnospirales</taxon>
        <taxon>Lachnospiraceae</taxon>
        <taxon>Blautia</taxon>
    </lineage>
</organism>